<accession>A0A0L8HS82</accession>
<gene>
    <name evidence="1" type="ORF">OCBIM_22008426mg</name>
</gene>
<sequence length="57" mass="6078">MYLTLLDLFNTSASTPDGPVAFPAFISLMTFLQQSTSLAGSFVGFFLGNPFLSAVIL</sequence>
<dbReference type="EMBL" id="KQ417501">
    <property type="protein sequence ID" value="KOF91605.1"/>
    <property type="molecule type" value="Genomic_DNA"/>
</dbReference>
<proteinExistence type="predicted"/>
<organism evidence="1">
    <name type="scientific">Octopus bimaculoides</name>
    <name type="common">California two-spotted octopus</name>
    <dbReference type="NCBI Taxonomy" id="37653"/>
    <lineage>
        <taxon>Eukaryota</taxon>
        <taxon>Metazoa</taxon>
        <taxon>Spiralia</taxon>
        <taxon>Lophotrochozoa</taxon>
        <taxon>Mollusca</taxon>
        <taxon>Cephalopoda</taxon>
        <taxon>Coleoidea</taxon>
        <taxon>Octopodiformes</taxon>
        <taxon>Octopoda</taxon>
        <taxon>Incirrata</taxon>
        <taxon>Octopodidae</taxon>
        <taxon>Octopus</taxon>
    </lineage>
</organism>
<reference evidence="1" key="1">
    <citation type="submission" date="2015-07" db="EMBL/GenBank/DDBJ databases">
        <title>MeaNS - Measles Nucleotide Surveillance Program.</title>
        <authorList>
            <person name="Tran T."/>
            <person name="Druce J."/>
        </authorList>
    </citation>
    <scope>NUCLEOTIDE SEQUENCE</scope>
    <source>
        <strain evidence="1">UCB-OBI-ISO-001</strain>
        <tissue evidence="1">Gonad</tissue>
    </source>
</reference>
<protein>
    <submittedName>
        <fullName evidence="1">Uncharacterized protein</fullName>
    </submittedName>
</protein>
<name>A0A0L8HS82_OCTBM</name>
<evidence type="ECO:0000313" key="1">
    <source>
        <dbReference type="EMBL" id="KOF91605.1"/>
    </source>
</evidence>
<dbReference type="AlphaFoldDB" id="A0A0L8HS82"/>